<dbReference type="Gene3D" id="1.20.120.340">
    <property type="entry name" value="Flagellar protein FliS"/>
    <property type="match status" value="1"/>
</dbReference>
<evidence type="ECO:0000313" key="6">
    <source>
        <dbReference type="Proteomes" id="UP000002494"/>
    </source>
</evidence>
<accession>A0A8I6A147</accession>
<dbReference type="OMA" id="WKEKQAG"/>
<reference evidence="5" key="1">
    <citation type="submission" date="2024-01" db="EMBL/GenBank/DDBJ databases">
        <title>GRCr8: a new rat reference genome assembly contstructed from accurate long reads and long range scaffolding.</title>
        <authorList>
            <person name="Doris P.A."/>
            <person name="Kalbfleisch T."/>
            <person name="Li K."/>
            <person name="Howe K."/>
            <person name="Wood J."/>
        </authorList>
    </citation>
    <scope>NUCLEOTIDE SEQUENCE [LARGE SCALE GENOMIC DNA]</scope>
    <source>
        <strain evidence="5">Brown Norway</strain>
    </source>
</reference>
<sequence>MQLLLRPCLAMGQKLLLKKFRLLWRILPCSVVGRVANLPLISSTCGMVSAAYTSTKESYPHVRTVCDVAEKGVKTLTTAAVSRAQPILSKLEPQIVTANKYAHQGLDRLQESLPILQQPTEKVLADTKELVSSTVSGAREMVSSSVSGAKDTVATRVTGAVDVTCGAVKSSVDMTKSAMTSGVQSIMGSRVGQMVISGVDRVLVKSEAWADNRLPLTDTELALIATSPEGADMASLQQQRQERSYFVRLGSLSERLRNQAYEHSLGKLCNVRQSAQDALQQLAHVLSLMESVKQGVDQRLEEGQEKLHQMWLTWNQKTPQDAEKDPSKPEQVEAQALSVFRDIAQQLQSTCVALGASIQGLPSHVREQAQQARSQVDDLQATFSGIHSFQDLTASVLAQTREHIARARDALEHTVEYVAQNTPAMWLVGPFAPGITEKAPEEK</sequence>
<dbReference type="AlphaFoldDB" id="A0A8I6A147"/>
<dbReference type="InterPro" id="IPR004279">
    <property type="entry name" value="Perilipin"/>
</dbReference>
<dbReference type="GeneTree" id="ENSGT00950000182920"/>
<dbReference type="OrthoDB" id="376826at2759"/>
<reference evidence="5" key="2">
    <citation type="submission" date="2025-08" db="UniProtKB">
        <authorList>
            <consortium name="Ensembl"/>
        </authorList>
    </citation>
    <scope>IDENTIFICATION</scope>
    <source>
        <strain evidence="5">Brown Norway</strain>
    </source>
</reference>
<organism evidence="5 6">
    <name type="scientific">Rattus norvegicus</name>
    <name type="common">Rat</name>
    <dbReference type="NCBI Taxonomy" id="10116"/>
    <lineage>
        <taxon>Eukaryota</taxon>
        <taxon>Metazoa</taxon>
        <taxon>Chordata</taxon>
        <taxon>Craniata</taxon>
        <taxon>Vertebrata</taxon>
        <taxon>Euteleostomi</taxon>
        <taxon>Mammalia</taxon>
        <taxon>Eutheria</taxon>
        <taxon>Euarchontoglires</taxon>
        <taxon>Glires</taxon>
        <taxon>Rodentia</taxon>
        <taxon>Myomorpha</taxon>
        <taxon>Muroidea</taxon>
        <taxon>Muridae</taxon>
        <taxon>Murinae</taxon>
        <taxon>Rattus</taxon>
    </lineage>
</organism>
<gene>
    <name evidence="5 7" type="primary">Plin3</name>
</gene>
<dbReference type="Pfam" id="PF03036">
    <property type="entry name" value="Perilipin"/>
    <property type="match status" value="1"/>
</dbReference>
<comment type="subcellular location">
    <subcellularLocation>
        <location evidence="1">Lipid droplet</location>
    </subcellularLocation>
</comment>
<name>A0A8I6A147_RAT</name>
<comment type="similarity">
    <text evidence="2 4">Belongs to the perilipin family.</text>
</comment>
<dbReference type="RGD" id="1595854">
    <property type="gene designation" value="Plin3"/>
</dbReference>
<evidence type="ECO:0000256" key="4">
    <source>
        <dbReference type="PIRNR" id="PIRNR036881"/>
    </source>
</evidence>
<keyword evidence="3" id="KW-0551">Lipid droplet</keyword>
<keyword evidence="6" id="KW-1185">Reference proteome</keyword>
<dbReference type="SUPFAM" id="SSF109775">
    <property type="entry name" value="Mannose-6-phosphate receptor binding protein 1 (Tip47), C-terminal domain"/>
    <property type="match status" value="1"/>
</dbReference>
<dbReference type="PIRSF" id="PIRSF036881">
    <property type="entry name" value="PAT"/>
    <property type="match status" value="1"/>
</dbReference>
<evidence type="ECO:0000256" key="1">
    <source>
        <dbReference type="ARBA" id="ARBA00004502"/>
    </source>
</evidence>
<reference evidence="5" key="3">
    <citation type="submission" date="2025-09" db="UniProtKB">
        <authorList>
            <consortium name="Ensembl"/>
        </authorList>
    </citation>
    <scope>IDENTIFICATION</scope>
    <source>
        <strain evidence="5">Brown Norway</strain>
    </source>
</reference>
<dbReference type="GO" id="GO:0005829">
    <property type="term" value="C:cytosol"/>
    <property type="evidence" value="ECO:0000266"/>
    <property type="project" value="RGD"/>
</dbReference>
<evidence type="ECO:0000256" key="2">
    <source>
        <dbReference type="ARBA" id="ARBA00006311"/>
    </source>
</evidence>
<dbReference type="PANTHER" id="PTHR14024:SF11">
    <property type="entry name" value="PERILIPIN-3"/>
    <property type="match status" value="1"/>
</dbReference>
<evidence type="ECO:0000313" key="7">
    <source>
        <dbReference type="RGD" id="1595854"/>
    </source>
</evidence>
<proteinExistence type="evidence at protein level"/>
<evidence type="ECO:0000256" key="3">
    <source>
        <dbReference type="ARBA" id="ARBA00022677"/>
    </source>
</evidence>
<dbReference type="Gene3D" id="3.30.720.170">
    <property type="entry name" value="Perilipin, alpha-beta domain"/>
    <property type="match status" value="1"/>
</dbReference>
<dbReference type="GO" id="GO:0005811">
    <property type="term" value="C:lipid droplet"/>
    <property type="evidence" value="ECO:0000266"/>
    <property type="project" value="RGD"/>
</dbReference>
<keyword evidence="8" id="KW-1267">Proteomics identification</keyword>
<dbReference type="GO" id="GO:0042149">
    <property type="term" value="P:cellular response to glucose starvation"/>
    <property type="evidence" value="ECO:0000266"/>
    <property type="project" value="RGD"/>
</dbReference>
<evidence type="ECO:0000313" key="5">
    <source>
        <dbReference type="Ensembl" id="ENSRNOP00000085855.2"/>
    </source>
</evidence>
<dbReference type="Proteomes" id="UP000002494">
    <property type="component" value="Chromosome 9"/>
</dbReference>
<dbReference type="PANTHER" id="PTHR14024">
    <property type="entry name" value="PERILIPIN"/>
    <property type="match status" value="1"/>
</dbReference>
<dbReference type="Ensembl" id="ENSRNOT00000111500.2">
    <property type="protein sequence ID" value="ENSRNOP00000085855.2"/>
    <property type="gene ID" value="ENSRNOG00000048462.3"/>
</dbReference>
<dbReference type="GO" id="GO:1905691">
    <property type="term" value="P:lipid droplet disassembly"/>
    <property type="evidence" value="ECO:0000266"/>
    <property type="project" value="RGD"/>
</dbReference>
<protein>
    <recommendedName>
        <fullName evidence="4">Perilipin</fullName>
    </recommendedName>
</protein>
<dbReference type="AGR" id="RGD:1595854"/>
<evidence type="ECO:0007829" key="8">
    <source>
        <dbReference type="PeptideAtlas" id="A0A8I6A147"/>
    </source>
</evidence>
<dbReference type="GO" id="GO:0019915">
    <property type="term" value="P:lipid storage"/>
    <property type="evidence" value="ECO:0000266"/>
    <property type="project" value="RGD"/>
</dbReference>